<dbReference type="EMBL" id="GBRH01257196">
    <property type="protein sequence ID" value="JAD40699.1"/>
    <property type="molecule type" value="Transcribed_RNA"/>
</dbReference>
<feature type="compositionally biased region" description="Basic residues" evidence="1">
    <location>
        <begin position="24"/>
        <end position="42"/>
    </location>
</feature>
<reference evidence="2" key="2">
    <citation type="journal article" date="2015" name="Data Brief">
        <title>Shoot transcriptome of the giant reed, Arundo donax.</title>
        <authorList>
            <person name="Barrero R.A."/>
            <person name="Guerrero F.D."/>
            <person name="Moolhuijzen P."/>
            <person name="Goolsby J.A."/>
            <person name="Tidwell J."/>
            <person name="Bellgard S.E."/>
            <person name="Bellgard M.I."/>
        </authorList>
    </citation>
    <scope>NUCLEOTIDE SEQUENCE</scope>
    <source>
        <tissue evidence="2">Shoot tissue taken approximately 20 cm above the soil surface</tissue>
    </source>
</reference>
<proteinExistence type="predicted"/>
<evidence type="ECO:0000256" key="1">
    <source>
        <dbReference type="SAM" id="MobiDB-lite"/>
    </source>
</evidence>
<sequence>MKSTDPDPSPTKKPRAETFPQKVSQRKKNRTKTPAKKNNNRR</sequence>
<protein>
    <submittedName>
        <fullName evidence="2">Uncharacterized protein</fullName>
    </submittedName>
</protein>
<accession>A0A0A8ZMR5</accession>
<evidence type="ECO:0000313" key="2">
    <source>
        <dbReference type="EMBL" id="JAD40699.1"/>
    </source>
</evidence>
<reference evidence="2" key="1">
    <citation type="submission" date="2014-09" db="EMBL/GenBank/DDBJ databases">
        <authorList>
            <person name="Magalhaes I.L.F."/>
            <person name="Oliveira U."/>
            <person name="Santos F.R."/>
            <person name="Vidigal T.H.D.A."/>
            <person name="Brescovit A.D."/>
            <person name="Santos A.J."/>
        </authorList>
    </citation>
    <scope>NUCLEOTIDE SEQUENCE</scope>
    <source>
        <tissue evidence="2">Shoot tissue taken approximately 20 cm above the soil surface</tissue>
    </source>
</reference>
<organism evidence="2">
    <name type="scientific">Arundo donax</name>
    <name type="common">Giant reed</name>
    <name type="synonym">Donax arundinaceus</name>
    <dbReference type="NCBI Taxonomy" id="35708"/>
    <lineage>
        <taxon>Eukaryota</taxon>
        <taxon>Viridiplantae</taxon>
        <taxon>Streptophyta</taxon>
        <taxon>Embryophyta</taxon>
        <taxon>Tracheophyta</taxon>
        <taxon>Spermatophyta</taxon>
        <taxon>Magnoliopsida</taxon>
        <taxon>Liliopsida</taxon>
        <taxon>Poales</taxon>
        <taxon>Poaceae</taxon>
        <taxon>PACMAD clade</taxon>
        <taxon>Arundinoideae</taxon>
        <taxon>Arundineae</taxon>
        <taxon>Arundo</taxon>
    </lineage>
</organism>
<dbReference type="AlphaFoldDB" id="A0A0A8ZMR5"/>
<name>A0A0A8ZMR5_ARUDO</name>
<feature type="region of interest" description="Disordered" evidence="1">
    <location>
        <begin position="1"/>
        <end position="42"/>
    </location>
</feature>